<dbReference type="RefSeq" id="XP_014155454.1">
    <property type="nucleotide sequence ID" value="XM_014299979.1"/>
</dbReference>
<dbReference type="eggNOG" id="ENOG502S7GD">
    <property type="taxonomic scope" value="Eukaryota"/>
</dbReference>
<dbReference type="InterPro" id="IPR036038">
    <property type="entry name" value="Aminotransferase-like"/>
</dbReference>
<evidence type="ECO:0000313" key="1">
    <source>
        <dbReference type="EMBL" id="KNC81552.1"/>
    </source>
</evidence>
<dbReference type="OrthoDB" id="64220at2759"/>
<protein>
    <submittedName>
        <fullName evidence="1">Uncharacterized protein</fullName>
    </submittedName>
</protein>
<sequence length="222" mass="24376">MELSTEVQLLQAPSFQILETLLYTPESGEVYCLLHRRIHPNTRRAPFSVHNKTSAAMKRCVRLLFDGKSVELQALPFVPWTAPQLQDLEVVLDTQPVCSRDVFLRFKTTHRTTYNEARARASIGGGKAFDVVLYNERGEITETSICNLAVENDAGELVTPPVSCGLLAGVQRSELLVAGTITEGLVLLSDLQAAAKADRRILCFNSARGVFAVKLVEGTTST</sequence>
<dbReference type="SUPFAM" id="SSF56752">
    <property type="entry name" value="D-aminoacid aminotransferase-like PLP-dependent enzymes"/>
    <property type="match status" value="1"/>
</dbReference>
<organism evidence="1 2">
    <name type="scientific">Sphaeroforma arctica JP610</name>
    <dbReference type="NCBI Taxonomy" id="667725"/>
    <lineage>
        <taxon>Eukaryota</taxon>
        <taxon>Ichthyosporea</taxon>
        <taxon>Ichthyophonida</taxon>
        <taxon>Sphaeroforma</taxon>
    </lineage>
</organism>
<dbReference type="STRING" id="667725.A0A0L0FXK0"/>
<dbReference type="EMBL" id="KQ242021">
    <property type="protein sequence ID" value="KNC81552.1"/>
    <property type="molecule type" value="Genomic_DNA"/>
</dbReference>
<dbReference type="Pfam" id="PF01063">
    <property type="entry name" value="Aminotran_4"/>
    <property type="match status" value="1"/>
</dbReference>
<keyword evidence="2" id="KW-1185">Reference proteome</keyword>
<dbReference type="InterPro" id="IPR001544">
    <property type="entry name" value="Aminotrans_IV"/>
</dbReference>
<dbReference type="Gene3D" id="3.20.10.10">
    <property type="entry name" value="D-amino Acid Aminotransferase, subunit A, domain 2"/>
    <property type="match status" value="1"/>
</dbReference>
<dbReference type="GO" id="GO:0003824">
    <property type="term" value="F:catalytic activity"/>
    <property type="evidence" value="ECO:0007669"/>
    <property type="project" value="InterPro"/>
</dbReference>
<dbReference type="AlphaFoldDB" id="A0A0L0FXK0"/>
<dbReference type="InterPro" id="IPR043132">
    <property type="entry name" value="BCAT-like_C"/>
</dbReference>
<dbReference type="GeneID" id="25906631"/>
<reference evidence="1 2" key="1">
    <citation type="submission" date="2011-02" db="EMBL/GenBank/DDBJ databases">
        <title>The Genome Sequence of Sphaeroforma arctica JP610.</title>
        <authorList>
            <consortium name="The Broad Institute Genome Sequencing Platform"/>
            <person name="Russ C."/>
            <person name="Cuomo C."/>
            <person name="Young S.K."/>
            <person name="Zeng Q."/>
            <person name="Gargeya S."/>
            <person name="Alvarado L."/>
            <person name="Berlin A."/>
            <person name="Chapman S.B."/>
            <person name="Chen Z."/>
            <person name="Freedman E."/>
            <person name="Gellesch M."/>
            <person name="Goldberg J."/>
            <person name="Griggs A."/>
            <person name="Gujja S."/>
            <person name="Heilman E."/>
            <person name="Heiman D."/>
            <person name="Howarth C."/>
            <person name="Mehta T."/>
            <person name="Neiman D."/>
            <person name="Pearson M."/>
            <person name="Roberts A."/>
            <person name="Saif S."/>
            <person name="Shea T."/>
            <person name="Shenoy N."/>
            <person name="Sisk P."/>
            <person name="Stolte C."/>
            <person name="Sykes S."/>
            <person name="White J."/>
            <person name="Yandava C."/>
            <person name="Burger G."/>
            <person name="Gray M.W."/>
            <person name="Holland P.W.H."/>
            <person name="King N."/>
            <person name="Lang F.B.F."/>
            <person name="Roger A.J."/>
            <person name="Ruiz-Trillo I."/>
            <person name="Haas B."/>
            <person name="Nusbaum C."/>
            <person name="Birren B."/>
        </authorList>
    </citation>
    <scope>NUCLEOTIDE SEQUENCE [LARGE SCALE GENOMIC DNA]</scope>
    <source>
        <strain evidence="1 2">JP610</strain>
    </source>
</reference>
<proteinExistence type="predicted"/>
<gene>
    <name evidence="1" type="ORF">SARC_06127</name>
</gene>
<name>A0A0L0FXK0_9EUKA</name>
<dbReference type="Proteomes" id="UP000054560">
    <property type="component" value="Unassembled WGS sequence"/>
</dbReference>
<accession>A0A0L0FXK0</accession>
<evidence type="ECO:0000313" key="2">
    <source>
        <dbReference type="Proteomes" id="UP000054560"/>
    </source>
</evidence>